<evidence type="ECO:0000256" key="9">
    <source>
        <dbReference type="SAM" id="Phobius"/>
    </source>
</evidence>
<organism evidence="10 11">
    <name type="scientific">Eutypa lata (strain UCR-EL1)</name>
    <name type="common">Grapevine dieback disease fungus</name>
    <name type="synonym">Eutypa armeniacae</name>
    <dbReference type="NCBI Taxonomy" id="1287681"/>
    <lineage>
        <taxon>Eukaryota</taxon>
        <taxon>Fungi</taxon>
        <taxon>Dikarya</taxon>
        <taxon>Ascomycota</taxon>
        <taxon>Pezizomycotina</taxon>
        <taxon>Sordariomycetes</taxon>
        <taxon>Xylariomycetidae</taxon>
        <taxon>Xylariales</taxon>
        <taxon>Diatrypaceae</taxon>
        <taxon>Eutypa</taxon>
    </lineage>
</organism>
<accession>M7TW50</accession>
<dbReference type="eggNOG" id="KOG2262">
    <property type="taxonomic scope" value="Eukaryota"/>
</dbReference>
<feature type="transmembrane region" description="Helical" evidence="9">
    <location>
        <begin position="102"/>
        <end position="130"/>
    </location>
</feature>
<dbReference type="Pfam" id="PF03169">
    <property type="entry name" value="OPT"/>
    <property type="match status" value="1"/>
</dbReference>
<evidence type="ECO:0000256" key="2">
    <source>
        <dbReference type="ARBA" id="ARBA00008807"/>
    </source>
</evidence>
<dbReference type="AlphaFoldDB" id="M7TW50"/>
<dbReference type="PANTHER" id="PTHR22601">
    <property type="entry name" value="ISP4 LIKE PROTEIN"/>
    <property type="match status" value="1"/>
</dbReference>
<reference evidence="11" key="1">
    <citation type="journal article" date="2013" name="Genome Announc.">
        <title>Draft genome sequence of the grapevine dieback fungus Eutypa lata UCR-EL1.</title>
        <authorList>
            <person name="Blanco-Ulate B."/>
            <person name="Rolshausen P.E."/>
            <person name="Cantu D."/>
        </authorList>
    </citation>
    <scope>NUCLEOTIDE SEQUENCE [LARGE SCALE GENOMIC DNA]</scope>
    <source>
        <strain evidence="11">UCR-EL1</strain>
    </source>
</reference>
<evidence type="ECO:0000313" key="11">
    <source>
        <dbReference type="Proteomes" id="UP000012174"/>
    </source>
</evidence>
<keyword evidence="5" id="KW-0571">Peptide transport</keyword>
<comment type="similarity">
    <text evidence="2">Belongs to the oligopeptide OPT transporter family.</text>
</comment>
<dbReference type="HOGENOM" id="CLU_1138006_0_0_1"/>
<evidence type="ECO:0000256" key="1">
    <source>
        <dbReference type="ARBA" id="ARBA00004141"/>
    </source>
</evidence>
<feature type="transmembrane region" description="Helical" evidence="9">
    <location>
        <begin position="70"/>
        <end position="90"/>
    </location>
</feature>
<comment type="subcellular location">
    <subcellularLocation>
        <location evidence="1">Membrane</location>
        <topology evidence="1">Multi-pass membrane protein</topology>
    </subcellularLocation>
</comment>
<sequence>MIIDVGSISATYSATVTYVLLFHRYEITMGFKNLWRSLRRRRTGEGELDEGEYTDVHARLMKNYPEVSEYWFLGVLLCAAACGFACVTAYPTFTSAAVVPYGILLAIIFVVPLGIIGAVTGVGVTLNVLAEFIGGMISQGNALSLNLFKSFGYVTCAHALSFTQDLKLAHYLKIPPRHTFAAQMVATLISTFVSVAIMGIQFDFKDVCSPHAPMRFSCPGNNTFFTAAVLWGTIGPLKVFGAHV</sequence>
<gene>
    <name evidence="10" type="ORF">UCREL1_2076</name>
</gene>
<dbReference type="EMBL" id="KB705753">
    <property type="protein sequence ID" value="EMR70885.1"/>
    <property type="molecule type" value="Genomic_DNA"/>
</dbReference>
<keyword evidence="8 9" id="KW-0472">Membrane</keyword>
<name>M7TW50_EUTLA</name>
<dbReference type="GO" id="GO:0015031">
    <property type="term" value="P:protein transport"/>
    <property type="evidence" value="ECO:0007669"/>
    <property type="project" value="UniProtKB-KW"/>
</dbReference>
<dbReference type="OMA" id="YPEVSEY"/>
<keyword evidence="11" id="KW-1185">Reference proteome</keyword>
<keyword evidence="6" id="KW-0653">Protein transport</keyword>
<dbReference type="OrthoDB" id="9986677at2759"/>
<dbReference type="KEGG" id="ela:UCREL1_2076"/>
<dbReference type="NCBIfam" id="TIGR00728">
    <property type="entry name" value="OPT_sfam"/>
    <property type="match status" value="1"/>
</dbReference>
<keyword evidence="7 9" id="KW-1133">Transmembrane helix</keyword>
<dbReference type="Proteomes" id="UP000012174">
    <property type="component" value="Unassembled WGS sequence"/>
</dbReference>
<evidence type="ECO:0000313" key="10">
    <source>
        <dbReference type="EMBL" id="EMR70885.1"/>
    </source>
</evidence>
<keyword evidence="3" id="KW-0813">Transport</keyword>
<evidence type="ECO:0000256" key="7">
    <source>
        <dbReference type="ARBA" id="ARBA00022989"/>
    </source>
</evidence>
<dbReference type="InterPro" id="IPR004813">
    <property type="entry name" value="OPT"/>
</dbReference>
<dbReference type="GO" id="GO:0035673">
    <property type="term" value="F:oligopeptide transmembrane transporter activity"/>
    <property type="evidence" value="ECO:0007669"/>
    <property type="project" value="InterPro"/>
</dbReference>
<keyword evidence="4 9" id="KW-0812">Transmembrane</keyword>
<evidence type="ECO:0000256" key="8">
    <source>
        <dbReference type="ARBA" id="ARBA00023136"/>
    </source>
</evidence>
<dbReference type="GO" id="GO:0016020">
    <property type="term" value="C:membrane"/>
    <property type="evidence" value="ECO:0007669"/>
    <property type="project" value="UniProtKB-SubCell"/>
</dbReference>
<evidence type="ECO:0000256" key="6">
    <source>
        <dbReference type="ARBA" id="ARBA00022927"/>
    </source>
</evidence>
<evidence type="ECO:0000256" key="3">
    <source>
        <dbReference type="ARBA" id="ARBA00022448"/>
    </source>
</evidence>
<feature type="transmembrane region" description="Helical" evidence="9">
    <location>
        <begin position="180"/>
        <end position="200"/>
    </location>
</feature>
<protein>
    <submittedName>
        <fullName evidence="10">Putative opt oligopeptide transporter protein</fullName>
    </submittedName>
</protein>
<dbReference type="InterPro" id="IPR004648">
    <property type="entry name" value="Oligpept_transpt"/>
</dbReference>
<evidence type="ECO:0000256" key="4">
    <source>
        <dbReference type="ARBA" id="ARBA00022692"/>
    </source>
</evidence>
<evidence type="ECO:0000256" key="5">
    <source>
        <dbReference type="ARBA" id="ARBA00022856"/>
    </source>
</evidence>
<proteinExistence type="inferred from homology"/>